<organism evidence="1 2">
    <name type="scientific">Asparagus officinalis</name>
    <name type="common">Garden asparagus</name>
    <dbReference type="NCBI Taxonomy" id="4686"/>
    <lineage>
        <taxon>Eukaryota</taxon>
        <taxon>Viridiplantae</taxon>
        <taxon>Streptophyta</taxon>
        <taxon>Embryophyta</taxon>
        <taxon>Tracheophyta</taxon>
        <taxon>Spermatophyta</taxon>
        <taxon>Magnoliopsida</taxon>
        <taxon>Liliopsida</taxon>
        <taxon>Asparagales</taxon>
        <taxon>Asparagaceae</taxon>
        <taxon>Asparagoideae</taxon>
        <taxon>Asparagus</taxon>
    </lineage>
</organism>
<dbReference type="Gramene" id="ONK80276">
    <property type="protein sequence ID" value="ONK80276"/>
    <property type="gene ID" value="A4U43_C01F15850"/>
</dbReference>
<accession>A0A5P1FPN6</accession>
<sequence>MENRAEINKSPKELPVNANVVKNTSDNNVGVSVLNVGEGTHQVLEPVHLDFVHVVHSGHGAKASVYKPNLESVSDNSVGVSVLKVGEDTHQVLEPVHLDSVHVVHSGHGAKASVCESEHVLKDKILNNHLVQDSEFYKGPWELETLIILENW</sequence>
<dbReference type="Proteomes" id="UP000243459">
    <property type="component" value="Chromosome 1"/>
</dbReference>
<protein>
    <submittedName>
        <fullName evidence="1">Uncharacterized protein</fullName>
    </submittedName>
</protein>
<gene>
    <name evidence="1" type="ORF">A4U43_C01F15850</name>
</gene>
<dbReference type="AlphaFoldDB" id="A0A5P1FPN6"/>
<keyword evidence="2" id="KW-1185">Reference proteome</keyword>
<evidence type="ECO:0000313" key="1">
    <source>
        <dbReference type="EMBL" id="ONK80276.1"/>
    </source>
</evidence>
<proteinExistence type="predicted"/>
<dbReference type="EMBL" id="CM007381">
    <property type="protein sequence ID" value="ONK80276.1"/>
    <property type="molecule type" value="Genomic_DNA"/>
</dbReference>
<evidence type="ECO:0000313" key="2">
    <source>
        <dbReference type="Proteomes" id="UP000243459"/>
    </source>
</evidence>
<name>A0A5P1FPN6_ASPOF</name>
<reference evidence="2" key="1">
    <citation type="journal article" date="2017" name="Nat. Commun.">
        <title>The asparagus genome sheds light on the origin and evolution of a young Y chromosome.</title>
        <authorList>
            <person name="Harkess A."/>
            <person name="Zhou J."/>
            <person name="Xu C."/>
            <person name="Bowers J.E."/>
            <person name="Van der Hulst R."/>
            <person name="Ayyampalayam S."/>
            <person name="Mercati F."/>
            <person name="Riccardi P."/>
            <person name="McKain M.R."/>
            <person name="Kakrana A."/>
            <person name="Tang H."/>
            <person name="Ray J."/>
            <person name="Groenendijk J."/>
            <person name="Arikit S."/>
            <person name="Mathioni S.M."/>
            <person name="Nakano M."/>
            <person name="Shan H."/>
            <person name="Telgmann-Rauber A."/>
            <person name="Kanno A."/>
            <person name="Yue Z."/>
            <person name="Chen H."/>
            <person name="Li W."/>
            <person name="Chen Y."/>
            <person name="Xu X."/>
            <person name="Zhang Y."/>
            <person name="Luo S."/>
            <person name="Chen H."/>
            <person name="Gao J."/>
            <person name="Mao Z."/>
            <person name="Pires J.C."/>
            <person name="Luo M."/>
            <person name="Kudrna D."/>
            <person name="Wing R.A."/>
            <person name="Meyers B.C."/>
            <person name="Yi K."/>
            <person name="Kong H."/>
            <person name="Lavrijsen P."/>
            <person name="Sunseri F."/>
            <person name="Falavigna A."/>
            <person name="Ye Y."/>
            <person name="Leebens-Mack J.H."/>
            <person name="Chen G."/>
        </authorList>
    </citation>
    <scope>NUCLEOTIDE SEQUENCE [LARGE SCALE GENOMIC DNA]</scope>
    <source>
        <strain evidence="2">cv. DH0086</strain>
    </source>
</reference>